<dbReference type="SUPFAM" id="SSF46548">
    <property type="entry name" value="alpha-helical ferredoxin"/>
    <property type="match status" value="1"/>
</dbReference>
<keyword evidence="2" id="KW-0285">Flavoprotein</keyword>
<dbReference type="Pfam" id="PF01565">
    <property type="entry name" value="FAD_binding_4"/>
    <property type="match status" value="1"/>
</dbReference>
<protein>
    <submittedName>
        <fullName evidence="10">4Fe-4S ferredoxin</fullName>
    </submittedName>
    <submittedName>
        <fullName evidence="11">FAD-binding oxidoreductase</fullName>
    </submittedName>
</protein>
<proteinExistence type="predicted"/>
<dbReference type="GO" id="GO:0046872">
    <property type="term" value="F:metal ion binding"/>
    <property type="evidence" value="ECO:0007669"/>
    <property type="project" value="UniProtKB-KW"/>
</dbReference>
<evidence type="ECO:0000256" key="4">
    <source>
        <dbReference type="ARBA" id="ARBA00022827"/>
    </source>
</evidence>
<dbReference type="Gene3D" id="3.30.70.2740">
    <property type="match status" value="1"/>
</dbReference>
<dbReference type="InterPro" id="IPR017900">
    <property type="entry name" value="4Fe4S_Fe_S_CS"/>
</dbReference>
<dbReference type="GO" id="GO:0051536">
    <property type="term" value="F:iron-sulfur cluster binding"/>
    <property type="evidence" value="ECO:0007669"/>
    <property type="project" value="UniProtKB-KW"/>
</dbReference>
<dbReference type="GO" id="GO:1903457">
    <property type="term" value="P:lactate catabolic process"/>
    <property type="evidence" value="ECO:0007669"/>
    <property type="project" value="TreeGrafter"/>
</dbReference>
<dbReference type="GO" id="GO:0004458">
    <property type="term" value="F:D-lactate dehydrogenase (cytochrome) activity"/>
    <property type="evidence" value="ECO:0007669"/>
    <property type="project" value="TreeGrafter"/>
</dbReference>
<dbReference type="InterPro" id="IPR016171">
    <property type="entry name" value="Vanillyl_alc_oxidase_C-sub2"/>
</dbReference>
<dbReference type="KEGG" id="fad:CDH04_07245"/>
<dbReference type="Gene3D" id="1.10.45.10">
    <property type="entry name" value="Vanillyl-alcohol Oxidase, Chain A, domain 4"/>
    <property type="match status" value="1"/>
</dbReference>
<keyword evidence="4" id="KW-0274">FAD</keyword>
<feature type="domain" description="FAD-binding PCMH-type" evidence="9">
    <location>
        <begin position="52"/>
        <end position="284"/>
    </location>
</feature>
<keyword evidence="7" id="KW-0411">Iron-sulfur</keyword>
<evidence type="ECO:0000256" key="6">
    <source>
        <dbReference type="ARBA" id="ARBA00023004"/>
    </source>
</evidence>
<evidence type="ECO:0000256" key="5">
    <source>
        <dbReference type="ARBA" id="ARBA00023002"/>
    </source>
</evidence>
<reference evidence="11 13" key="2">
    <citation type="submission" date="2019-08" db="EMBL/GenBank/DDBJ databases">
        <title>Complete genome sequences of Francisella adeliensis (FSC1325 and FSC1326).</title>
        <authorList>
            <person name="Ohrman C."/>
            <person name="Uneklint I."/>
            <person name="Vallesi A."/>
            <person name="Karlsson L."/>
            <person name="Sjodin A."/>
        </authorList>
    </citation>
    <scope>NUCLEOTIDE SEQUENCE [LARGE SCALE GENOMIC DNA]</scope>
    <source>
        <strain evidence="11 13">FSC1325</strain>
    </source>
</reference>
<evidence type="ECO:0000313" key="12">
    <source>
        <dbReference type="Proteomes" id="UP000251120"/>
    </source>
</evidence>
<dbReference type="InterPro" id="IPR017896">
    <property type="entry name" value="4Fe4S_Fe-S-bd"/>
</dbReference>
<evidence type="ECO:0000256" key="3">
    <source>
        <dbReference type="ARBA" id="ARBA00022723"/>
    </source>
</evidence>
<dbReference type="InterPro" id="IPR036318">
    <property type="entry name" value="FAD-bd_PCMH-like_sf"/>
</dbReference>
<gene>
    <name evidence="10" type="ORF">CDH04_07245</name>
    <name evidence="11" type="ORF">FZC43_07250</name>
</gene>
<keyword evidence="5" id="KW-0560">Oxidoreductase</keyword>
<sequence>MKQDKLPVLNISNKLNQLIDLFINDLRQDGFRGDLHEDYASRISTSMDNSVYMVVPELVVFPRSKSDVEIVFKLASLEKYREMKFAPRGGGTGTAGHSLCAGVIVDSSRYMNQILEVNLDDEFVVVQPGVVLDQLNDKIANSEYFFAPNLSPSNRATLGGMVNTDACGKGSRIYGRTSAHILELECMLVTGHNIRTKTISVDDIQSSNLSEVEKNIYTTIEEQIVDNYYQIESEMPKLSRFLTGYNLSKTYDKPNNKINLSYLISGSEGTLAFVTEMKLKLTKKPKFKALFAVSYARFDEALKAARDLLVYEPSAIETIDNNIVRLAKEDEVYHRIKHMIEKDHSQEVAAINFIEFIGETQAIVDNKTAGLEKLLLDDNKIYHLTEDTAEMNSLWELRKKGVGLLGAMKGNRKPIPFIEDTAVAPENLADYIKDLSKLLDSYDVKYGMFGHVDVGCLHIRPALDMSDENDAKKVSEITKKVSQLVKKHGGILCAEHGHGYRSEYLKDFFGEDLYKSLGHIKQAFDPYNQLNPGKITTPANSKDNIVKVAGPFRGAIDNSVSKEMREQFSGAYNCNGNSQCLNYDYDTAICPSAKVSRNWLYSPKGRSAILREWLNQLSAKGYSTVSNDYKVGIDRLKDFKEDFSHEVYDSLDKCLGCKACVTGCPIKVDIPSMKSQFLAHYHSKYRRPATDYFVKFSESILSLNLSAPKMFNDIFNTQFVRAGLGNIIGFVDTPVISSLNLRKELSRRGAFEFDLKEMQKLTEDEKSKSVCIVQDIFTSLYDTHIVLSLYDLLTALGYRVYLAPFKVNGKPSHVKGFLKYFDKQANKATKLYNKISGIGIDMIGVDPAMTLVYRDEYKKYLKGKVEFKVKMIQEWLYEQLPNLPTVSTKYEGKINIFNHCTEKSLSPVSVDQWQKVFKHFGIEAEAVKIGCCGMSGSFGHEVKHLEASKQIYNLSWKDKIEKFGIRNSVVTGFSCRCQIKRVEGHTIKHPIELLELNYKKSQKALT</sequence>
<evidence type="ECO:0000259" key="8">
    <source>
        <dbReference type="PROSITE" id="PS51379"/>
    </source>
</evidence>
<evidence type="ECO:0000313" key="13">
    <source>
        <dbReference type="Proteomes" id="UP000681131"/>
    </source>
</evidence>
<evidence type="ECO:0000256" key="2">
    <source>
        <dbReference type="ARBA" id="ARBA00022630"/>
    </source>
</evidence>
<dbReference type="GO" id="GO:0071949">
    <property type="term" value="F:FAD binding"/>
    <property type="evidence" value="ECO:0007669"/>
    <property type="project" value="InterPro"/>
</dbReference>
<dbReference type="GO" id="GO:0008720">
    <property type="term" value="F:D-lactate dehydrogenase (NAD+) activity"/>
    <property type="evidence" value="ECO:0007669"/>
    <property type="project" value="TreeGrafter"/>
</dbReference>
<name>A0A2Z4XZY4_9GAMM</name>
<dbReference type="InterPro" id="IPR016164">
    <property type="entry name" value="FAD-linked_Oxase-like_C"/>
</dbReference>
<dbReference type="AlphaFoldDB" id="A0A2Z4XZY4"/>
<dbReference type="RefSeq" id="WP_112870386.1">
    <property type="nucleotide sequence ID" value="NZ_CP021781.1"/>
</dbReference>
<evidence type="ECO:0000259" key="9">
    <source>
        <dbReference type="PROSITE" id="PS51387"/>
    </source>
</evidence>
<feature type="domain" description="4Fe-4S ferredoxin-type" evidence="8">
    <location>
        <begin position="644"/>
        <end position="676"/>
    </location>
</feature>
<dbReference type="SUPFAM" id="SSF56176">
    <property type="entry name" value="FAD-binding/transporter-associated domain-like"/>
    <property type="match status" value="1"/>
</dbReference>
<accession>A0A2Z4XZY4</accession>
<dbReference type="PANTHER" id="PTHR11748">
    <property type="entry name" value="D-LACTATE DEHYDROGENASE"/>
    <property type="match status" value="1"/>
</dbReference>
<dbReference type="SUPFAM" id="SSF55103">
    <property type="entry name" value="FAD-linked oxidases, C-terminal domain"/>
    <property type="match status" value="1"/>
</dbReference>
<dbReference type="EMBL" id="CP043424">
    <property type="protein sequence ID" value="QIW12452.1"/>
    <property type="molecule type" value="Genomic_DNA"/>
</dbReference>
<dbReference type="InterPro" id="IPR016169">
    <property type="entry name" value="FAD-bd_PCMH_sub2"/>
</dbReference>
<organism evidence="10 12">
    <name type="scientific">Francisella adeliensis</name>
    <dbReference type="NCBI Taxonomy" id="2007306"/>
    <lineage>
        <taxon>Bacteria</taxon>
        <taxon>Pseudomonadati</taxon>
        <taxon>Pseudomonadota</taxon>
        <taxon>Gammaproteobacteria</taxon>
        <taxon>Thiotrichales</taxon>
        <taxon>Francisellaceae</taxon>
        <taxon>Francisella</taxon>
    </lineage>
</organism>
<dbReference type="EMBL" id="CP021781">
    <property type="protein sequence ID" value="AXA34208.1"/>
    <property type="molecule type" value="Genomic_DNA"/>
</dbReference>
<dbReference type="Proteomes" id="UP000681131">
    <property type="component" value="Chromosome"/>
</dbReference>
<dbReference type="Proteomes" id="UP000251120">
    <property type="component" value="Chromosome"/>
</dbReference>
<dbReference type="Gene3D" id="3.30.465.10">
    <property type="match status" value="1"/>
</dbReference>
<dbReference type="PANTHER" id="PTHR11748:SF119">
    <property type="entry name" value="D-2-HYDROXYGLUTARATE DEHYDROGENASE"/>
    <property type="match status" value="1"/>
</dbReference>
<dbReference type="OrthoDB" id="9811557at2"/>
<evidence type="ECO:0000313" key="10">
    <source>
        <dbReference type="EMBL" id="AXA34208.1"/>
    </source>
</evidence>
<dbReference type="InterPro" id="IPR016166">
    <property type="entry name" value="FAD-bd_PCMH"/>
</dbReference>
<evidence type="ECO:0000256" key="7">
    <source>
        <dbReference type="ARBA" id="ARBA00023014"/>
    </source>
</evidence>
<dbReference type="PROSITE" id="PS51387">
    <property type="entry name" value="FAD_PCMH"/>
    <property type="match status" value="1"/>
</dbReference>
<dbReference type="PROSITE" id="PS00198">
    <property type="entry name" value="4FE4S_FER_1"/>
    <property type="match status" value="1"/>
</dbReference>
<keyword evidence="6" id="KW-0408">Iron</keyword>
<comment type="cofactor">
    <cofactor evidence="1">
        <name>FAD</name>
        <dbReference type="ChEBI" id="CHEBI:57692"/>
    </cofactor>
</comment>
<dbReference type="InterPro" id="IPR006094">
    <property type="entry name" value="Oxid_FAD_bind_N"/>
</dbReference>
<evidence type="ECO:0000313" key="11">
    <source>
        <dbReference type="EMBL" id="QIW12452.1"/>
    </source>
</evidence>
<dbReference type="PROSITE" id="PS51379">
    <property type="entry name" value="4FE4S_FER_2"/>
    <property type="match status" value="1"/>
</dbReference>
<keyword evidence="13" id="KW-1185">Reference proteome</keyword>
<keyword evidence="3" id="KW-0479">Metal-binding</keyword>
<dbReference type="Pfam" id="PF02913">
    <property type="entry name" value="FAD-oxidase_C"/>
    <property type="match status" value="1"/>
</dbReference>
<evidence type="ECO:0000256" key="1">
    <source>
        <dbReference type="ARBA" id="ARBA00001974"/>
    </source>
</evidence>
<dbReference type="InterPro" id="IPR004113">
    <property type="entry name" value="FAD-bd_oxidored_4_C"/>
</dbReference>
<reference evidence="10 12" key="1">
    <citation type="submission" date="2017-06" db="EMBL/GenBank/DDBJ databases">
        <title>Complete genome of Francisella adeliensis.</title>
        <authorList>
            <person name="Vallesi A."/>
            <person name="Sjodin A."/>
        </authorList>
    </citation>
    <scope>NUCLEOTIDE SEQUENCE [LARGE SCALE GENOMIC DNA]</scope>
    <source>
        <strain evidence="10 12">FDC440</strain>
    </source>
</reference>